<dbReference type="AlphaFoldDB" id="A0AAD5ZT45"/>
<accession>A0AAD5ZT45</accession>
<evidence type="ECO:0000256" key="2">
    <source>
        <dbReference type="ARBA" id="ARBA00023125"/>
    </source>
</evidence>
<evidence type="ECO:0000256" key="1">
    <source>
        <dbReference type="ARBA" id="ARBA00023015"/>
    </source>
</evidence>
<dbReference type="EMBL" id="JAMRDG010000001">
    <property type="protein sequence ID" value="KAJ3703592.1"/>
    <property type="molecule type" value="Genomic_DNA"/>
</dbReference>
<feature type="compositionally biased region" description="Low complexity" evidence="5">
    <location>
        <begin position="202"/>
        <end position="214"/>
    </location>
</feature>
<proteinExistence type="predicted"/>
<sequence>MNTPGYRFYPTEEELILFYLRHKLENTRADIERVIPILDVYNYHPRDLQSVAGEGSRADPEQWFFFCPRQEREVQGGRPTRTTVSGYWKATGSPTYVFSSSNRIIGVKRTMVFYQGRAPNGTKTNWKMNEYKALQHHAQGIPNQVPTLRKEFSLCRVYVKTATLRSFDRRPTNLISNQSCQIEKEASPSNTNASVLLQPTESNGSSSSDDGGSNHLVSDETLDLSFLTELNPDLNWF</sequence>
<dbReference type="InterPro" id="IPR003441">
    <property type="entry name" value="NAC-dom"/>
</dbReference>
<dbReference type="Pfam" id="PF02365">
    <property type="entry name" value="NAM"/>
    <property type="match status" value="1"/>
</dbReference>
<evidence type="ECO:0000313" key="7">
    <source>
        <dbReference type="EMBL" id="KAJ3703592.1"/>
    </source>
</evidence>
<evidence type="ECO:0000256" key="5">
    <source>
        <dbReference type="SAM" id="MobiDB-lite"/>
    </source>
</evidence>
<organism evidence="7 8">
    <name type="scientific">Rhynchospora tenuis</name>
    <dbReference type="NCBI Taxonomy" id="198213"/>
    <lineage>
        <taxon>Eukaryota</taxon>
        <taxon>Viridiplantae</taxon>
        <taxon>Streptophyta</taxon>
        <taxon>Embryophyta</taxon>
        <taxon>Tracheophyta</taxon>
        <taxon>Spermatophyta</taxon>
        <taxon>Magnoliopsida</taxon>
        <taxon>Liliopsida</taxon>
        <taxon>Poales</taxon>
        <taxon>Cyperaceae</taxon>
        <taxon>Cyperoideae</taxon>
        <taxon>Rhynchosporeae</taxon>
        <taxon>Rhynchospora</taxon>
    </lineage>
</organism>
<dbReference type="PANTHER" id="PTHR31744:SF220">
    <property type="entry name" value="LOW QUALITY PROTEIN: NAC DOMAIN-CONTAINING PROTEIN 90-LIKE"/>
    <property type="match status" value="1"/>
</dbReference>
<reference evidence="7 8" key="1">
    <citation type="journal article" date="2022" name="Cell">
        <title>Repeat-based holocentromeres influence genome architecture and karyotype evolution.</title>
        <authorList>
            <person name="Hofstatter P.G."/>
            <person name="Thangavel G."/>
            <person name="Lux T."/>
            <person name="Neumann P."/>
            <person name="Vondrak T."/>
            <person name="Novak P."/>
            <person name="Zhang M."/>
            <person name="Costa L."/>
            <person name="Castellani M."/>
            <person name="Scott A."/>
            <person name="Toegelov H."/>
            <person name="Fuchs J."/>
            <person name="Mata-Sucre Y."/>
            <person name="Dias Y."/>
            <person name="Vanzela A.L.L."/>
            <person name="Huettel B."/>
            <person name="Almeida C.C.S."/>
            <person name="Simkova H."/>
            <person name="Souza G."/>
            <person name="Pedrosa-Harand A."/>
            <person name="Macas J."/>
            <person name="Mayer K.F.X."/>
            <person name="Houben A."/>
            <person name="Marques A."/>
        </authorList>
    </citation>
    <scope>NUCLEOTIDE SEQUENCE [LARGE SCALE GENOMIC DNA]</scope>
    <source>
        <strain evidence="7">RhyTen1mFocal</strain>
    </source>
</reference>
<evidence type="ECO:0000256" key="4">
    <source>
        <dbReference type="ARBA" id="ARBA00023242"/>
    </source>
</evidence>
<feature type="region of interest" description="Disordered" evidence="5">
    <location>
        <begin position="183"/>
        <end position="215"/>
    </location>
</feature>
<protein>
    <recommendedName>
        <fullName evidence="6">NAC domain-containing protein</fullName>
    </recommendedName>
</protein>
<keyword evidence="2" id="KW-0238">DNA-binding</keyword>
<dbReference type="SUPFAM" id="SSF101941">
    <property type="entry name" value="NAC domain"/>
    <property type="match status" value="1"/>
</dbReference>
<keyword evidence="8" id="KW-1185">Reference proteome</keyword>
<keyword evidence="1" id="KW-0805">Transcription regulation</keyword>
<evidence type="ECO:0000259" key="6">
    <source>
        <dbReference type="PROSITE" id="PS51005"/>
    </source>
</evidence>
<keyword evidence="4" id="KW-0539">Nucleus</keyword>
<name>A0AAD5ZT45_9POAL</name>
<dbReference type="PANTHER" id="PTHR31744">
    <property type="entry name" value="PROTEIN CUP-SHAPED COTYLEDON 2-RELATED"/>
    <property type="match status" value="1"/>
</dbReference>
<dbReference type="Gene3D" id="2.170.150.80">
    <property type="entry name" value="NAC domain"/>
    <property type="match status" value="1"/>
</dbReference>
<dbReference type="GO" id="GO:0003677">
    <property type="term" value="F:DNA binding"/>
    <property type="evidence" value="ECO:0007669"/>
    <property type="project" value="UniProtKB-KW"/>
</dbReference>
<dbReference type="InterPro" id="IPR036093">
    <property type="entry name" value="NAC_dom_sf"/>
</dbReference>
<evidence type="ECO:0000256" key="3">
    <source>
        <dbReference type="ARBA" id="ARBA00023163"/>
    </source>
</evidence>
<dbReference type="Proteomes" id="UP001210211">
    <property type="component" value="Unassembled WGS sequence"/>
</dbReference>
<dbReference type="GO" id="GO:0006355">
    <property type="term" value="P:regulation of DNA-templated transcription"/>
    <property type="evidence" value="ECO:0007669"/>
    <property type="project" value="InterPro"/>
</dbReference>
<keyword evidence="3" id="KW-0804">Transcription</keyword>
<evidence type="ECO:0000313" key="8">
    <source>
        <dbReference type="Proteomes" id="UP001210211"/>
    </source>
</evidence>
<dbReference type="PROSITE" id="PS51005">
    <property type="entry name" value="NAC"/>
    <property type="match status" value="1"/>
</dbReference>
<feature type="compositionally biased region" description="Polar residues" evidence="5">
    <location>
        <begin position="183"/>
        <end position="201"/>
    </location>
</feature>
<comment type="caution">
    <text evidence="7">The sequence shown here is derived from an EMBL/GenBank/DDBJ whole genome shotgun (WGS) entry which is preliminary data.</text>
</comment>
<gene>
    <name evidence="7" type="ORF">LUZ61_007297</name>
</gene>
<feature type="domain" description="NAC" evidence="6">
    <location>
        <begin position="2"/>
        <end position="160"/>
    </location>
</feature>